<organism evidence="2 3">
    <name type="scientific">Roseomonas gilardii</name>
    <dbReference type="NCBI Taxonomy" id="257708"/>
    <lineage>
        <taxon>Bacteria</taxon>
        <taxon>Pseudomonadati</taxon>
        <taxon>Pseudomonadota</taxon>
        <taxon>Alphaproteobacteria</taxon>
        <taxon>Acetobacterales</taxon>
        <taxon>Roseomonadaceae</taxon>
        <taxon>Roseomonas</taxon>
    </lineage>
</organism>
<dbReference type="InterPro" id="IPR001466">
    <property type="entry name" value="Beta-lactam-related"/>
</dbReference>
<dbReference type="RefSeq" id="WP_314284198.1">
    <property type="nucleotide sequence ID" value="NZ_JAVVDO010000043.1"/>
</dbReference>
<accession>A0ABU3ML79</accession>
<dbReference type="GO" id="GO:0016787">
    <property type="term" value="F:hydrolase activity"/>
    <property type="evidence" value="ECO:0007669"/>
    <property type="project" value="UniProtKB-KW"/>
</dbReference>
<sequence>MPILLSRRAMLGPPLLGVPLALGLAPFLPRPGLAQGLAPGLAPGRAAALEALRQGAGAMPKLHTLIVAQEGRTLLEEGFRGPGPDRPVNVKSVSKSVLSLLVGAALARGVLRGLDQPVAPVLGGLVPAEADPRVRDITLEHLLSMRAGLERTSGENYGAFASSRNWVRHILSRPFEEEPGGAMRYSTGDTHLLSAVLTRASGRSTLDLARDWLGGPLDIAIPPWPRDPQGIYFGGNDMLLSPRALLRIGEMLRLDGQWQGRRVLPAEWIADSWTPRTRSPWSGQLYGLGWWIGQAGPSRNLFAWGYGGQFLFVLPELAATVVMTSESSGPRDRAHTGALHALLAEAVLPALGAAPTPAAPPAAEPGTL</sequence>
<keyword evidence="3" id="KW-1185">Reference proteome</keyword>
<keyword evidence="2" id="KW-0378">Hydrolase</keyword>
<dbReference type="InterPro" id="IPR012338">
    <property type="entry name" value="Beta-lactam/transpept-like"/>
</dbReference>
<dbReference type="Gene3D" id="3.40.710.10">
    <property type="entry name" value="DD-peptidase/beta-lactamase superfamily"/>
    <property type="match status" value="1"/>
</dbReference>
<proteinExistence type="predicted"/>
<evidence type="ECO:0000313" key="3">
    <source>
        <dbReference type="Proteomes" id="UP001258945"/>
    </source>
</evidence>
<feature type="domain" description="Beta-lactamase-related" evidence="1">
    <location>
        <begin position="65"/>
        <end position="343"/>
    </location>
</feature>
<gene>
    <name evidence="2" type="ORF">RQ831_18705</name>
</gene>
<protein>
    <submittedName>
        <fullName evidence="2">Serine hydrolase</fullName>
        <ecNumber evidence="2">3.-.-.-</ecNumber>
    </submittedName>
</protein>
<comment type="caution">
    <text evidence="2">The sequence shown here is derived from an EMBL/GenBank/DDBJ whole genome shotgun (WGS) entry which is preliminary data.</text>
</comment>
<dbReference type="EMBL" id="JAVVDO010000043">
    <property type="protein sequence ID" value="MDT8333085.1"/>
    <property type="molecule type" value="Genomic_DNA"/>
</dbReference>
<reference evidence="2 3" key="1">
    <citation type="journal article" date="2019" name="Microb. Pathog.">
        <title>Comparison of VITEK 2, MALDI-TOF MS, 16S rRNA gene sequencing, and whole-genome sequencing for identification of Roseomonas mucosa.</title>
        <authorList>
            <person name="Rudolph W.W."/>
            <person name="Gunzer F."/>
            <person name="Trauth M."/>
            <person name="Bunk B."/>
            <person name="Bigge R."/>
            <person name="Schrottner P."/>
        </authorList>
    </citation>
    <scope>NUCLEOTIDE SEQUENCE [LARGE SCALE GENOMIC DNA]</scope>
    <source>
        <strain evidence="2 3">DSM 103800</strain>
    </source>
</reference>
<dbReference type="InterPro" id="IPR050789">
    <property type="entry name" value="Diverse_Enzym_Activities"/>
</dbReference>
<name>A0ABU3ML79_9PROT</name>
<dbReference type="Pfam" id="PF00144">
    <property type="entry name" value="Beta-lactamase"/>
    <property type="match status" value="1"/>
</dbReference>
<dbReference type="PANTHER" id="PTHR43283">
    <property type="entry name" value="BETA-LACTAMASE-RELATED"/>
    <property type="match status" value="1"/>
</dbReference>
<dbReference type="PANTHER" id="PTHR43283:SF7">
    <property type="entry name" value="BETA-LACTAMASE-RELATED DOMAIN-CONTAINING PROTEIN"/>
    <property type="match status" value="1"/>
</dbReference>
<dbReference type="Proteomes" id="UP001258945">
    <property type="component" value="Unassembled WGS sequence"/>
</dbReference>
<evidence type="ECO:0000259" key="1">
    <source>
        <dbReference type="Pfam" id="PF00144"/>
    </source>
</evidence>
<evidence type="ECO:0000313" key="2">
    <source>
        <dbReference type="EMBL" id="MDT8333085.1"/>
    </source>
</evidence>
<dbReference type="EC" id="3.-.-.-" evidence="2"/>
<dbReference type="SUPFAM" id="SSF56601">
    <property type="entry name" value="beta-lactamase/transpeptidase-like"/>
    <property type="match status" value="1"/>
</dbReference>